<gene>
    <name evidence="1" type="ORF">E2C01_088015</name>
</gene>
<accession>A0A5B7J9M8</accession>
<dbReference type="PROSITE" id="PS51257">
    <property type="entry name" value="PROKAR_LIPOPROTEIN"/>
    <property type="match status" value="1"/>
</dbReference>
<evidence type="ECO:0000313" key="2">
    <source>
        <dbReference type="Proteomes" id="UP000324222"/>
    </source>
</evidence>
<keyword evidence="2" id="KW-1185">Reference proteome</keyword>
<evidence type="ECO:0000313" key="1">
    <source>
        <dbReference type="EMBL" id="MPC92902.1"/>
    </source>
</evidence>
<protein>
    <submittedName>
        <fullName evidence="1">Uncharacterized protein</fullName>
    </submittedName>
</protein>
<proteinExistence type="predicted"/>
<name>A0A5B7J9M8_PORTR</name>
<sequence>MAAKRQPALVTWPISAAGCLLGRAARAGGPVLPLLAWGSPAEALKEEHRHIGWEIEVVVCLAFLSKFRLLGPAVSPLSALASSRHAAHAATPARPSPWHCHLMGVALGDL</sequence>
<dbReference type="Proteomes" id="UP000324222">
    <property type="component" value="Unassembled WGS sequence"/>
</dbReference>
<dbReference type="EMBL" id="VSRR010092944">
    <property type="protein sequence ID" value="MPC92902.1"/>
    <property type="molecule type" value="Genomic_DNA"/>
</dbReference>
<organism evidence="1 2">
    <name type="scientific">Portunus trituberculatus</name>
    <name type="common">Swimming crab</name>
    <name type="synonym">Neptunus trituberculatus</name>
    <dbReference type="NCBI Taxonomy" id="210409"/>
    <lineage>
        <taxon>Eukaryota</taxon>
        <taxon>Metazoa</taxon>
        <taxon>Ecdysozoa</taxon>
        <taxon>Arthropoda</taxon>
        <taxon>Crustacea</taxon>
        <taxon>Multicrustacea</taxon>
        <taxon>Malacostraca</taxon>
        <taxon>Eumalacostraca</taxon>
        <taxon>Eucarida</taxon>
        <taxon>Decapoda</taxon>
        <taxon>Pleocyemata</taxon>
        <taxon>Brachyura</taxon>
        <taxon>Eubrachyura</taxon>
        <taxon>Portunoidea</taxon>
        <taxon>Portunidae</taxon>
        <taxon>Portuninae</taxon>
        <taxon>Portunus</taxon>
    </lineage>
</organism>
<comment type="caution">
    <text evidence="1">The sequence shown here is derived from an EMBL/GenBank/DDBJ whole genome shotgun (WGS) entry which is preliminary data.</text>
</comment>
<dbReference type="AlphaFoldDB" id="A0A5B7J9M8"/>
<reference evidence="1 2" key="1">
    <citation type="submission" date="2019-05" db="EMBL/GenBank/DDBJ databases">
        <title>Another draft genome of Portunus trituberculatus and its Hox gene families provides insights of decapod evolution.</title>
        <authorList>
            <person name="Jeong J.-H."/>
            <person name="Song I."/>
            <person name="Kim S."/>
            <person name="Choi T."/>
            <person name="Kim D."/>
            <person name="Ryu S."/>
            <person name="Kim W."/>
        </authorList>
    </citation>
    <scope>NUCLEOTIDE SEQUENCE [LARGE SCALE GENOMIC DNA]</scope>
    <source>
        <tissue evidence="1">Muscle</tissue>
    </source>
</reference>